<name>A0A9Q1BJ58_HOLLE</name>
<protein>
    <recommendedName>
        <fullName evidence="4">Secreted protein</fullName>
    </recommendedName>
</protein>
<evidence type="ECO:0008006" key="4">
    <source>
        <dbReference type="Google" id="ProtNLM"/>
    </source>
</evidence>
<proteinExistence type="predicted"/>
<sequence>MPDHSHKWAVVIASFCSSVIALQHKMKHLPCYTLTEKSVANISMEQFVCRLRTREVFTEQGRDFKLLKTFLLCMWNGLDIQETHT</sequence>
<evidence type="ECO:0000313" key="2">
    <source>
        <dbReference type="EMBL" id="KAJ8027514.1"/>
    </source>
</evidence>
<dbReference type="EMBL" id="JAIZAY010000016">
    <property type="protein sequence ID" value="KAJ8027514.1"/>
    <property type="molecule type" value="Genomic_DNA"/>
</dbReference>
<evidence type="ECO:0000313" key="3">
    <source>
        <dbReference type="Proteomes" id="UP001152320"/>
    </source>
</evidence>
<feature type="signal peptide" evidence="1">
    <location>
        <begin position="1"/>
        <end position="21"/>
    </location>
</feature>
<comment type="caution">
    <text evidence="2">The sequence shown here is derived from an EMBL/GenBank/DDBJ whole genome shotgun (WGS) entry which is preliminary data.</text>
</comment>
<organism evidence="2 3">
    <name type="scientific">Holothuria leucospilota</name>
    <name type="common">Black long sea cucumber</name>
    <name type="synonym">Mertensiothuria leucospilota</name>
    <dbReference type="NCBI Taxonomy" id="206669"/>
    <lineage>
        <taxon>Eukaryota</taxon>
        <taxon>Metazoa</taxon>
        <taxon>Echinodermata</taxon>
        <taxon>Eleutherozoa</taxon>
        <taxon>Echinozoa</taxon>
        <taxon>Holothuroidea</taxon>
        <taxon>Aspidochirotacea</taxon>
        <taxon>Aspidochirotida</taxon>
        <taxon>Holothuriidae</taxon>
        <taxon>Holothuria</taxon>
    </lineage>
</organism>
<keyword evidence="3" id="KW-1185">Reference proteome</keyword>
<dbReference type="AlphaFoldDB" id="A0A9Q1BJ58"/>
<evidence type="ECO:0000256" key="1">
    <source>
        <dbReference type="SAM" id="SignalP"/>
    </source>
</evidence>
<keyword evidence="1" id="KW-0732">Signal</keyword>
<gene>
    <name evidence="2" type="ORF">HOLleu_32675</name>
</gene>
<accession>A0A9Q1BJ58</accession>
<reference evidence="2" key="1">
    <citation type="submission" date="2021-10" db="EMBL/GenBank/DDBJ databases">
        <title>Tropical sea cucumber genome reveals ecological adaptation and Cuvierian tubules defense mechanism.</title>
        <authorList>
            <person name="Chen T."/>
        </authorList>
    </citation>
    <scope>NUCLEOTIDE SEQUENCE</scope>
    <source>
        <strain evidence="2">Nanhai2018</strain>
        <tissue evidence="2">Muscle</tissue>
    </source>
</reference>
<feature type="chain" id="PRO_5040147606" description="Secreted protein" evidence="1">
    <location>
        <begin position="22"/>
        <end position="85"/>
    </location>
</feature>
<dbReference type="Proteomes" id="UP001152320">
    <property type="component" value="Chromosome 16"/>
</dbReference>